<organism evidence="2 3">
    <name type="scientific">Vescimonas coprocola</name>
    <dbReference type="NCBI Taxonomy" id="2714355"/>
    <lineage>
        <taxon>Bacteria</taxon>
        <taxon>Bacillati</taxon>
        <taxon>Bacillota</taxon>
        <taxon>Clostridia</taxon>
        <taxon>Eubacteriales</taxon>
        <taxon>Oscillospiraceae</taxon>
        <taxon>Vescimonas</taxon>
    </lineage>
</organism>
<keyword evidence="3" id="KW-1185">Reference proteome</keyword>
<evidence type="ECO:0000313" key="3">
    <source>
        <dbReference type="Proteomes" id="UP000681035"/>
    </source>
</evidence>
<protein>
    <submittedName>
        <fullName evidence="2">Uncharacterized protein</fullName>
    </submittedName>
</protein>
<evidence type="ECO:0000256" key="1">
    <source>
        <dbReference type="SAM" id="Phobius"/>
    </source>
</evidence>
<reference evidence="2" key="1">
    <citation type="submission" date="2020-09" db="EMBL/GenBank/DDBJ databases">
        <title>New species isolated from human feces.</title>
        <authorList>
            <person name="Kitahara M."/>
            <person name="Shigeno Y."/>
            <person name="Shime M."/>
            <person name="Matsumoto Y."/>
            <person name="Nakamura S."/>
            <person name="Motooka D."/>
            <person name="Fukuoka S."/>
            <person name="Nishikawa H."/>
            <person name="Benno Y."/>
        </authorList>
    </citation>
    <scope>NUCLEOTIDE SEQUENCE</scope>
    <source>
        <strain evidence="2">MM50</strain>
    </source>
</reference>
<feature type="transmembrane region" description="Helical" evidence="1">
    <location>
        <begin position="17"/>
        <end position="38"/>
    </location>
</feature>
<sequence length="176" mass="20246">MTELYDRVQRSPRQKTFPWWAVILAIALVVLTCIGLFISRPQHIKNRYEACMDAVSASTIYAKRHRGVRALVDGQELRLRESNARSIYSSLAALGVGHFTDRLPEGEPDATLYYSDTSVMRLWRYPLKRSSSGRWEGVFVSFVSLEGNTYSYYTDRTDWQNISWPLSPESNAPWSN</sequence>
<accession>A0A810Q688</accession>
<keyword evidence="1" id="KW-0472">Membrane</keyword>
<name>A0A810Q688_9FIRM</name>
<dbReference type="KEGG" id="vcop:MM50RIKEN_07240"/>
<gene>
    <name evidence="2" type="ORF">MM50RIKEN_07240</name>
</gene>
<dbReference type="EMBL" id="AP023418">
    <property type="protein sequence ID" value="BCK80961.1"/>
    <property type="molecule type" value="Genomic_DNA"/>
</dbReference>
<dbReference type="RefSeq" id="WP_213541786.1">
    <property type="nucleotide sequence ID" value="NZ_AP023418.1"/>
</dbReference>
<evidence type="ECO:0000313" key="2">
    <source>
        <dbReference type="EMBL" id="BCK80961.1"/>
    </source>
</evidence>
<dbReference type="AlphaFoldDB" id="A0A810Q688"/>
<proteinExistence type="predicted"/>
<dbReference type="Proteomes" id="UP000681035">
    <property type="component" value="Chromosome"/>
</dbReference>
<keyword evidence="1" id="KW-1133">Transmembrane helix</keyword>
<keyword evidence="1" id="KW-0812">Transmembrane</keyword>